<dbReference type="PROSITE" id="PS50007">
    <property type="entry name" value="PIPLC_X_DOMAIN"/>
    <property type="match status" value="1"/>
</dbReference>
<keyword evidence="1" id="KW-0732">Signal</keyword>
<protein>
    <submittedName>
        <fullName evidence="3">1-phosphatidylinositol phosphodiesterase</fullName>
    </submittedName>
</protein>
<feature type="domain" description="Phosphatidylinositol-specific phospholipase C X" evidence="2">
    <location>
        <begin position="45"/>
        <end position="195"/>
    </location>
</feature>
<name>A0A2C5WE23_9PEZI</name>
<dbReference type="AlphaFoldDB" id="A0A2C5WE23"/>
<dbReference type="PANTHER" id="PTHR13593:SF113">
    <property type="entry name" value="SI:DKEY-266F7.9"/>
    <property type="match status" value="1"/>
</dbReference>
<dbReference type="PANTHER" id="PTHR13593">
    <property type="match status" value="1"/>
</dbReference>
<dbReference type="GO" id="GO:0008081">
    <property type="term" value="F:phosphoric diester hydrolase activity"/>
    <property type="evidence" value="ECO:0007669"/>
    <property type="project" value="InterPro"/>
</dbReference>
<feature type="signal peptide" evidence="1">
    <location>
        <begin position="1"/>
        <end position="17"/>
    </location>
</feature>
<accession>A0A2C5WE23</accession>
<reference evidence="3 4" key="1">
    <citation type="journal article" date="2013" name="Fungal Biol.">
        <title>Analysis of microsatellite markers in the genome of the plant pathogen Ceratocystis fimbriata.</title>
        <authorList>
            <person name="Simpson M.C."/>
            <person name="Wilken P.M."/>
            <person name="Coetzee M.P."/>
            <person name="Wingfield M.J."/>
            <person name="Wingfield B.D."/>
        </authorList>
    </citation>
    <scope>NUCLEOTIDE SEQUENCE [LARGE SCALE GENOMIC DNA]</scope>
    <source>
        <strain evidence="3 4">CBS 114723</strain>
    </source>
</reference>
<proteinExistence type="predicted"/>
<comment type="caution">
    <text evidence="3">The sequence shown here is derived from an EMBL/GenBank/DDBJ whole genome shotgun (WGS) entry which is preliminary data.</text>
</comment>
<dbReference type="SMART" id="SM00148">
    <property type="entry name" value="PLCXc"/>
    <property type="match status" value="1"/>
</dbReference>
<evidence type="ECO:0000256" key="1">
    <source>
        <dbReference type="SAM" id="SignalP"/>
    </source>
</evidence>
<evidence type="ECO:0000313" key="4">
    <source>
        <dbReference type="Proteomes" id="UP000222788"/>
    </source>
</evidence>
<dbReference type="Proteomes" id="UP000222788">
    <property type="component" value="Unassembled WGS sequence"/>
</dbReference>
<evidence type="ECO:0000313" key="3">
    <source>
        <dbReference type="EMBL" id="PHH49228.1"/>
    </source>
</evidence>
<dbReference type="GO" id="GO:0006629">
    <property type="term" value="P:lipid metabolic process"/>
    <property type="evidence" value="ECO:0007669"/>
    <property type="project" value="InterPro"/>
</dbReference>
<dbReference type="OrthoDB" id="1046782at2759"/>
<organism evidence="3 4">
    <name type="scientific">Ceratocystis fimbriata CBS 114723</name>
    <dbReference type="NCBI Taxonomy" id="1035309"/>
    <lineage>
        <taxon>Eukaryota</taxon>
        <taxon>Fungi</taxon>
        <taxon>Dikarya</taxon>
        <taxon>Ascomycota</taxon>
        <taxon>Pezizomycotina</taxon>
        <taxon>Sordariomycetes</taxon>
        <taxon>Hypocreomycetidae</taxon>
        <taxon>Microascales</taxon>
        <taxon>Ceratocystidaceae</taxon>
        <taxon>Ceratocystis</taxon>
    </lineage>
</organism>
<dbReference type="InterPro" id="IPR051057">
    <property type="entry name" value="PI-PLC_domain"/>
</dbReference>
<keyword evidence="4" id="KW-1185">Reference proteome</keyword>
<dbReference type="InterPro" id="IPR017946">
    <property type="entry name" value="PLC-like_Pdiesterase_TIM-brl"/>
</dbReference>
<feature type="chain" id="PRO_5013106977" evidence="1">
    <location>
        <begin position="18"/>
        <end position="332"/>
    </location>
</feature>
<dbReference type="SUPFAM" id="SSF51695">
    <property type="entry name" value="PLC-like phosphodiesterases"/>
    <property type="match status" value="1"/>
</dbReference>
<dbReference type="EMBL" id="APWK03000237">
    <property type="protein sequence ID" value="PHH49228.1"/>
    <property type="molecule type" value="Genomic_DNA"/>
</dbReference>
<dbReference type="Gene3D" id="3.20.20.190">
    <property type="entry name" value="Phosphatidylinositol (PI) phosphodiesterase"/>
    <property type="match status" value="1"/>
</dbReference>
<dbReference type="InterPro" id="IPR000909">
    <property type="entry name" value="PLipase_C_PInositol-sp_X_dom"/>
</dbReference>
<evidence type="ECO:0000259" key="2">
    <source>
        <dbReference type="SMART" id="SM00148"/>
    </source>
</evidence>
<reference evidence="3 4" key="2">
    <citation type="journal article" date="2013" name="IMA Fungus">
        <title>IMA Genome-F 1: Ceratocystis fimbriata: Draft nuclear genome sequence for the plant pathogen, Ceratocystis fimbriata.</title>
        <authorList>
            <person name="Wilken P.M."/>
            <person name="Steenkamp E.T."/>
            <person name="Wingfield M.J."/>
            <person name="de Beer Z.W."/>
            <person name="Wingfield B.D."/>
        </authorList>
    </citation>
    <scope>NUCLEOTIDE SEQUENCE [LARGE SCALE GENOMIC DNA]</scope>
    <source>
        <strain evidence="3 4">CBS 114723</strain>
    </source>
</reference>
<dbReference type="Pfam" id="PF00388">
    <property type="entry name" value="PI-PLC-X"/>
    <property type="match status" value="1"/>
</dbReference>
<gene>
    <name evidence="3" type="primary">plcA_0</name>
    <name evidence="3" type="ORF">CFIMG_007864RA</name>
</gene>
<sequence length="332" mass="37218">MRFSLFTTLACLAVSHAAEYHRIFDPWSFDVGKGKNADWMDVIADNTPLSSLSIPGTHNSMTYHIGNGLLQNQNAFLAEQLTGGIRYIDIICKYKNSDILVYHGPAKTGHRLRAVLETIFSFLKQHPRETVILRIQRGGRVANLQNFFKYMDQILLPGTEIGDRATDFIYTPSAGTFSKVPSLGELRGKVLILEDFKTESPRRYGLPWNEDTVTSYSQKISAGGLFIEPQWADVKSHLSEDPSPDSNKLRITHTTVSFGVSPIKVAANNGRKTGMNESLGQYLREPEAKCFGIVVMDFPGRFLVHNILELNKKYRVPEDASAPPAIPDRETW</sequence>